<dbReference type="Pfam" id="PF00494">
    <property type="entry name" value="SQS_PSY"/>
    <property type="match status" value="1"/>
</dbReference>
<keyword evidence="2" id="KW-1185">Reference proteome</keyword>
<sequence>MRLGRADESATPAFRHYDDVATQSAALVIRSYSSSFGLASRLLAPAIRRDVHNIYALVRLADEIVDAPRPDQSVGQRRHALDALGDDVAAALAAGWSTNLVVHAFAGTARRTGIDAALIDPFFTSMRADLDCTVHDENSLADYIYGSAEVVGLMCVHAFLADQPHRKARYDQLAPGARRLGAAFQKINFLRDLPQDDHDLGRRYLIGLDADHPSDDAWRRWLDDIDADLVAAAQAIPLLPSGTRVAVCTAHDLFAELARRLRATPPHVACRSRVRVPAPTKARIAAVAAARRGVPSTAGPGT</sequence>
<dbReference type="SFLD" id="SFLDG01212">
    <property type="entry name" value="Phytoene_synthase_like"/>
    <property type="match status" value="1"/>
</dbReference>
<proteinExistence type="predicted"/>
<dbReference type="Gene3D" id="1.10.600.10">
    <property type="entry name" value="Farnesyl Diphosphate Synthase"/>
    <property type="match status" value="1"/>
</dbReference>
<dbReference type="Proteomes" id="UP000602395">
    <property type="component" value="Unassembled WGS sequence"/>
</dbReference>
<dbReference type="PANTHER" id="PTHR31480">
    <property type="entry name" value="BIFUNCTIONAL LYCOPENE CYCLASE/PHYTOENE SYNTHASE"/>
    <property type="match status" value="1"/>
</dbReference>
<accession>A0ABR7WBE1</accession>
<protein>
    <submittedName>
        <fullName evidence="1">Squalene/phytoene synthase family protein</fullName>
    </submittedName>
</protein>
<evidence type="ECO:0000313" key="2">
    <source>
        <dbReference type="Proteomes" id="UP000602395"/>
    </source>
</evidence>
<gene>
    <name evidence="1" type="ORF">IDF66_11020</name>
</gene>
<dbReference type="SFLD" id="SFLDS00005">
    <property type="entry name" value="Isoprenoid_Synthase_Type_I"/>
    <property type="match status" value="1"/>
</dbReference>
<comment type="caution">
    <text evidence="1">The sequence shown here is derived from an EMBL/GenBank/DDBJ whole genome shotgun (WGS) entry which is preliminary data.</text>
</comment>
<reference evidence="1 2" key="1">
    <citation type="submission" date="2020-09" db="EMBL/GenBank/DDBJ databases">
        <title>Novel species in genus Gordonia.</title>
        <authorList>
            <person name="Zhang G."/>
        </authorList>
    </citation>
    <scope>NUCLEOTIDE SEQUENCE [LARGE SCALE GENOMIC DNA]</scope>
    <source>
        <strain evidence="1 2">ON-33</strain>
    </source>
</reference>
<dbReference type="InterPro" id="IPR002060">
    <property type="entry name" value="Squ/phyt_synthse"/>
</dbReference>
<dbReference type="SUPFAM" id="SSF48576">
    <property type="entry name" value="Terpenoid synthases"/>
    <property type="match status" value="1"/>
</dbReference>
<name>A0ABR7WBE1_9ACTN</name>
<organism evidence="1 2">
    <name type="scientific">Gordonia hankookensis</name>
    <dbReference type="NCBI Taxonomy" id="589403"/>
    <lineage>
        <taxon>Bacteria</taxon>
        <taxon>Bacillati</taxon>
        <taxon>Actinomycetota</taxon>
        <taxon>Actinomycetes</taxon>
        <taxon>Mycobacteriales</taxon>
        <taxon>Gordoniaceae</taxon>
        <taxon>Gordonia</taxon>
    </lineage>
</organism>
<dbReference type="SFLD" id="SFLDG01018">
    <property type="entry name" value="Squalene/Phytoene_Synthase_Lik"/>
    <property type="match status" value="1"/>
</dbReference>
<dbReference type="EMBL" id="JACWMS010000002">
    <property type="protein sequence ID" value="MBD1320120.1"/>
    <property type="molecule type" value="Genomic_DNA"/>
</dbReference>
<dbReference type="InterPro" id="IPR044843">
    <property type="entry name" value="Trans_IPPS_bact-type"/>
</dbReference>
<dbReference type="InterPro" id="IPR008949">
    <property type="entry name" value="Isoprenoid_synthase_dom_sf"/>
</dbReference>
<evidence type="ECO:0000313" key="1">
    <source>
        <dbReference type="EMBL" id="MBD1320120.1"/>
    </source>
</evidence>